<dbReference type="Gene3D" id="1.20.90.10">
    <property type="entry name" value="Phospholipase A2 domain"/>
    <property type="match status" value="1"/>
</dbReference>
<evidence type="ECO:0000313" key="2">
    <source>
        <dbReference type="EMBL" id="MDW5595570.1"/>
    </source>
</evidence>
<feature type="non-terminal residue" evidence="2">
    <location>
        <position position="1"/>
    </location>
</feature>
<keyword evidence="3" id="KW-1185">Reference proteome</keyword>
<keyword evidence="1" id="KW-0732">Signal</keyword>
<evidence type="ECO:0000256" key="1">
    <source>
        <dbReference type="ARBA" id="ARBA00022729"/>
    </source>
</evidence>
<evidence type="ECO:0000313" key="3">
    <source>
        <dbReference type="Proteomes" id="UP001284601"/>
    </source>
</evidence>
<dbReference type="SUPFAM" id="SSF48619">
    <property type="entry name" value="Phospholipase A2, PLA2"/>
    <property type="match status" value="1"/>
</dbReference>
<dbReference type="EMBL" id="JAWSTH010000035">
    <property type="protein sequence ID" value="MDW5595570.1"/>
    <property type="molecule type" value="Genomic_DNA"/>
</dbReference>
<dbReference type="Pfam" id="PF04885">
    <property type="entry name" value="Stig1"/>
    <property type="match status" value="1"/>
</dbReference>
<reference evidence="3" key="1">
    <citation type="submission" date="2023-07" db="EMBL/GenBank/DDBJ databases">
        <title>Conexibacter stalactiti sp. nov., isolated from stalactites in a lava cave and emended description of the genus Conexibacter.</title>
        <authorList>
            <person name="Lee S.D."/>
        </authorList>
    </citation>
    <scope>NUCLEOTIDE SEQUENCE [LARGE SCALE GENOMIC DNA]</scope>
    <source>
        <strain evidence="3">KCTC 39840</strain>
    </source>
</reference>
<accession>A0ABU4HQJ3</accession>
<comment type="caution">
    <text evidence="2">The sequence shown here is derived from an EMBL/GenBank/DDBJ whole genome shotgun (WGS) entry which is preliminary data.</text>
</comment>
<gene>
    <name evidence="2" type="ORF">R7226_14565</name>
</gene>
<protein>
    <submittedName>
        <fullName evidence="2">Uncharacterized protein</fullName>
    </submittedName>
</protein>
<name>A0ABU4HQJ3_9ACTN</name>
<dbReference type="Proteomes" id="UP001284601">
    <property type="component" value="Unassembled WGS sequence"/>
</dbReference>
<dbReference type="InterPro" id="IPR036444">
    <property type="entry name" value="PLipase_A2_dom_sf"/>
</dbReference>
<organism evidence="2 3">
    <name type="scientific">Conexibacter stalactiti</name>
    <dbReference type="NCBI Taxonomy" id="1940611"/>
    <lineage>
        <taxon>Bacteria</taxon>
        <taxon>Bacillati</taxon>
        <taxon>Actinomycetota</taxon>
        <taxon>Thermoleophilia</taxon>
        <taxon>Solirubrobacterales</taxon>
        <taxon>Conexibacteraceae</taxon>
        <taxon>Conexibacter</taxon>
    </lineage>
</organism>
<proteinExistence type="predicted"/>
<dbReference type="InterPro" id="IPR006969">
    <property type="entry name" value="Stig-like"/>
</dbReference>
<sequence>AAAALPAAAWPAAAPAAKTRGICPTRPRGTCPPGLTPGRWRRGAAPAIESGLPSTFNGCGPESGIRLPVFGRTDPVPDRPLFIADFFSSCQAHDCCYGGCGSDQVACDAAFLDDALKACAKAHPGNDEISRGLRIACNKVAALYHFAVASGGRAAWEAAQETGCFACERCDADLLTDPRNCGTCGHVCPPGQACCLGECKDTRVDMQNCGACGNVCASHQRCIGGQCIGCKRPEITCGTQCCNPKTHTCRNGVCEKKCPRGQQPCNGECLGPGEHCCEGQACGAEQECCFRTRQSPDRAVCCPPGTTCYGHPDGFTSCKPI</sequence>